<dbReference type="Pfam" id="PF00116">
    <property type="entry name" value="COX2"/>
    <property type="match status" value="1"/>
</dbReference>
<dbReference type="CDD" id="cd13919">
    <property type="entry name" value="CuRO_HCO_II_like_5"/>
    <property type="match status" value="1"/>
</dbReference>
<dbReference type="RefSeq" id="WP_235055883.1">
    <property type="nucleotide sequence ID" value="NZ_JAKFHA010000022.1"/>
</dbReference>
<evidence type="ECO:0000256" key="8">
    <source>
        <dbReference type="ARBA" id="ARBA00022660"/>
    </source>
</evidence>
<dbReference type="Gene3D" id="2.60.40.420">
    <property type="entry name" value="Cupredoxins - blue copper proteins"/>
    <property type="match status" value="1"/>
</dbReference>
<evidence type="ECO:0000256" key="10">
    <source>
        <dbReference type="ARBA" id="ARBA00022723"/>
    </source>
</evidence>
<comment type="function">
    <text evidence="17">Subunits I and II form the functional core of the enzyme complex. Electrons originating in cytochrome c are transferred via heme a and Cu(A) to the binuclear center formed by heme a3 and Cu(B).</text>
</comment>
<keyword evidence="9 22" id="KW-0812">Transmembrane</keyword>
<keyword evidence="13" id="KW-0249">Electron transport</keyword>
<keyword evidence="11" id="KW-0732">Signal</keyword>
<evidence type="ECO:0000313" key="25">
    <source>
        <dbReference type="Proteomes" id="UP001165378"/>
    </source>
</evidence>
<dbReference type="SUPFAM" id="SSF49503">
    <property type="entry name" value="Cupredoxins"/>
    <property type="match status" value="1"/>
</dbReference>
<evidence type="ECO:0000256" key="17">
    <source>
        <dbReference type="ARBA" id="ARBA00024688"/>
    </source>
</evidence>
<evidence type="ECO:0000256" key="19">
    <source>
        <dbReference type="ARBA" id="ARBA00031399"/>
    </source>
</evidence>
<dbReference type="AlphaFoldDB" id="A0AA41Q592"/>
<keyword evidence="12" id="KW-1278">Translocase</keyword>
<name>A0AA41Q592_9ACTN</name>
<keyword evidence="6" id="KW-0813">Transport</keyword>
<keyword evidence="16 22" id="KW-0472">Membrane</keyword>
<dbReference type="FunFam" id="1.10.287.90:FF:000003">
    <property type="entry name" value="Cytochrome C oxidase subunit II"/>
    <property type="match status" value="1"/>
</dbReference>
<evidence type="ECO:0000256" key="15">
    <source>
        <dbReference type="ARBA" id="ARBA00023008"/>
    </source>
</evidence>
<dbReference type="PROSITE" id="PS00078">
    <property type="entry name" value="COX2"/>
    <property type="match status" value="1"/>
</dbReference>
<evidence type="ECO:0000313" key="24">
    <source>
        <dbReference type="EMBL" id="MCF2531215.1"/>
    </source>
</evidence>
<evidence type="ECO:0000256" key="5">
    <source>
        <dbReference type="ARBA" id="ARBA00012949"/>
    </source>
</evidence>
<evidence type="ECO:0000256" key="21">
    <source>
        <dbReference type="ARBA" id="ARBA00071034"/>
    </source>
</evidence>
<dbReference type="Proteomes" id="UP001165378">
    <property type="component" value="Unassembled WGS sequence"/>
</dbReference>
<dbReference type="PANTHER" id="PTHR22888:SF9">
    <property type="entry name" value="CYTOCHROME C OXIDASE SUBUNIT 2"/>
    <property type="match status" value="1"/>
</dbReference>
<dbReference type="InterPro" id="IPR001505">
    <property type="entry name" value="Copper_CuA"/>
</dbReference>
<reference evidence="24" key="1">
    <citation type="submission" date="2022-01" db="EMBL/GenBank/DDBJ databases">
        <title>Genome-Based Taxonomic Classification of the Phylum Actinobacteria.</title>
        <authorList>
            <person name="Gao Y."/>
        </authorList>
    </citation>
    <scope>NUCLEOTIDE SEQUENCE</scope>
    <source>
        <strain evidence="24">KLBMP 8922</strain>
    </source>
</reference>
<dbReference type="EC" id="7.1.1.9" evidence="5"/>
<evidence type="ECO:0000256" key="9">
    <source>
        <dbReference type="ARBA" id="ARBA00022692"/>
    </source>
</evidence>
<keyword evidence="7" id="KW-1003">Cell membrane</keyword>
<evidence type="ECO:0000256" key="18">
    <source>
        <dbReference type="ARBA" id="ARBA00031389"/>
    </source>
</evidence>
<keyword evidence="8" id="KW-0679">Respiratory chain</keyword>
<dbReference type="InterPro" id="IPR014222">
    <property type="entry name" value="Cyt_c_oxidase_su2"/>
</dbReference>
<dbReference type="InterPro" id="IPR036257">
    <property type="entry name" value="Cyt_c_oxidase_su2_TM_sf"/>
</dbReference>
<evidence type="ECO:0000256" key="20">
    <source>
        <dbReference type="ARBA" id="ARBA00047816"/>
    </source>
</evidence>
<evidence type="ECO:0000256" key="2">
    <source>
        <dbReference type="ARBA" id="ARBA00001971"/>
    </source>
</evidence>
<comment type="caution">
    <text evidence="24">The sequence shown here is derived from an EMBL/GenBank/DDBJ whole genome shotgun (WGS) entry which is preliminary data.</text>
</comment>
<proteinExistence type="inferred from homology"/>
<sequence>MSPYGSDRSPRRWMRRRVPQLLALGLVTVTATGCSVDSKDLPRLGLPNPATEQGHRVLSLWQGSWIAALIVGVVVWGLILWSIVFHRRSRTKQEIPPQTRYNLPLEVLYTVIPGIIIAVFFYFTARDETELQKTTKPGTEAYASVNVIEVVGFQWSWAFNYKEGPANKTGAVYDVGTPGERPTLYLPQGQKVQFELNSPDVIHSFYVPSFLYKLDVIPGKTNKFEITPEVLGTYDGKCAELCGADHSRMLFYVKIVTPEEYQARLAALKAKGNDGAIRSQINMPATPENAEHAGSEK</sequence>
<evidence type="ECO:0000259" key="23">
    <source>
        <dbReference type="PROSITE" id="PS50857"/>
    </source>
</evidence>
<dbReference type="EMBL" id="JAKFHA010000022">
    <property type="protein sequence ID" value="MCF2531215.1"/>
    <property type="molecule type" value="Genomic_DNA"/>
</dbReference>
<evidence type="ECO:0000256" key="13">
    <source>
        <dbReference type="ARBA" id="ARBA00022982"/>
    </source>
</evidence>
<evidence type="ECO:0000256" key="12">
    <source>
        <dbReference type="ARBA" id="ARBA00022967"/>
    </source>
</evidence>
<dbReference type="NCBIfam" id="TIGR02866">
    <property type="entry name" value="CoxB"/>
    <property type="match status" value="1"/>
</dbReference>
<dbReference type="InterPro" id="IPR002429">
    <property type="entry name" value="CcO_II-like_C"/>
</dbReference>
<evidence type="ECO:0000256" key="1">
    <source>
        <dbReference type="ARBA" id="ARBA00001935"/>
    </source>
</evidence>
<dbReference type="GO" id="GO:0016491">
    <property type="term" value="F:oxidoreductase activity"/>
    <property type="evidence" value="ECO:0007669"/>
    <property type="project" value="InterPro"/>
</dbReference>
<dbReference type="GO" id="GO:0005886">
    <property type="term" value="C:plasma membrane"/>
    <property type="evidence" value="ECO:0007669"/>
    <property type="project" value="UniProtKB-SubCell"/>
</dbReference>
<keyword evidence="10" id="KW-0479">Metal-binding</keyword>
<evidence type="ECO:0000256" key="6">
    <source>
        <dbReference type="ARBA" id="ARBA00022448"/>
    </source>
</evidence>
<keyword evidence="25" id="KW-1185">Reference proteome</keyword>
<dbReference type="PRINTS" id="PR01166">
    <property type="entry name" value="CYCOXIDASEII"/>
</dbReference>
<comment type="subcellular location">
    <subcellularLocation>
        <location evidence="3">Cell membrane</location>
        <topology evidence="3">Multi-pass membrane protein</topology>
    </subcellularLocation>
</comment>
<dbReference type="InterPro" id="IPR008972">
    <property type="entry name" value="Cupredoxin"/>
</dbReference>
<evidence type="ECO:0000256" key="16">
    <source>
        <dbReference type="ARBA" id="ARBA00023136"/>
    </source>
</evidence>
<dbReference type="Gene3D" id="1.10.287.90">
    <property type="match status" value="1"/>
</dbReference>
<feature type="domain" description="Cytochrome oxidase subunit II copper A binding" evidence="23">
    <location>
        <begin position="143"/>
        <end position="267"/>
    </location>
</feature>
<keyword evidence="14 22" id="KW-1133">Transmembrane helix</keyword>
<comment type="similarity">
    <text evidence="4">Belongs to the cytochrome c oxidase subunit 2 family.</text>
</comment>
<comment type="catalytic activity">
    <reaction evidence="20">
        <text>4 Fe(II)-[cytochrome c] + O2 + 8 H(+)(in) = 4 Fe(III)-[cytochrome c] + 2 H2O + 4 H(+)(out)</text>
        <dbReference type="Rhea" id="RHEA:11436"/>
        <dbReference type="Rhea" id="RHEA-COMP:10350"/>
        <dbReference type="Rhea" id="RHEA-COMP:14399"/>
        <dbReference type="ChEBI" id="CHEBI:15377"/>
        <dbReference type="ChEBI" id="CHEBI:15378"/>
        <dbReference type="ChEBI" id="CHEBI:15379"/>
        <dbReference type="ChEBI" id="CHEBI:29033"/>
        <dbReference type="ChEBI" id="CHEBI:29034"/>
        <dbReference type="EC" id="7.1.1.9"/>
    </reaction>
</comment>
<evidence type="ECO:0000256" key="3">
    <source>
        <dbReference type="ARBA" id="ARBA00004651"/>
    </source>
</evidence>
<feature type="transmembrane region" description="Helical" evidence="22">
    <location>
        <begin position="107"/>
        <end position="125"/>
    </location>
</feature>
<dbReference type="GO" id="GO:0042773">
    <property type="term" value="P:ATP synthesis coupled electron transport"/>
    <property type="evidence" value="ECO:0007669"/>
    <property type="project" value="TreeGrafter"/>
</dbReference>
<dbReference type="GO" id="GO:0005507">
    <property type="term" value="F:copper ion binding"/>
    <property type="evidence" value="ECO:0007669"/>
    <property type="project" value="InterPro"/>
</dbReference>
<dbReference type="GO" id="GO:0004129">
    <property type="term" value="F:cytochrome-c oxidase activity"/>
    <property type="evidence" value="ECO:0007669"/>
    <property type="project" value="UniProtKB-EC"/>
</dbReference>
<evidence type="ECO:0000256" key="11">
    <source>
        <dbReference type="ARBA" id="ARBA00022729"/>
    </source>
</evidence>
<evidence type="ECO:0000256" key="22">
    <source>
        <dbReference type="SAM" id="Phobius"/>
    </source>
</evidence>
<protein>
    <recommendedName>
        <fullName evidence="21">Probable cytochrome c oxidase subunit 2</fullName>
        <ecNumber evidence="5">7.1.1.9</ecNumber>
    </recommendedName>
    <alternativeName>
        <fullName evidence="19">Cytochrome aa3 subunit 2</fullName>
    </alternativeName>
    <alternativeName>
        <fullName evidence="18">Cytochrome c oxidase polypeptide II</fullName>
    </alternativeName>
</protein>
<dbReference type="SUPFAM" id="SSF81464">
    <property type="entry name" value="Cytochrome c oxidase subunit II-like, transmembrane region"/>
    <property type="match status" value="1"/>
</dbReference>
<dbReference type="PANTHER" id="PTHR22888">
    <property type="entry name" value="CYTOCHROME C OXIDASE, SUBUNIT II"/>
    <property type="match status" value="1"/>
</dbReference>
<organism evidence="24 25">
    <name type="scientific">Yinghuangia soli</name>
    <dbReference type="NCBI Taxonomy" id="2908204"/>
    <lineage>
        <taxon>Bacteria</taxon>
        <taxon>Bacillati</taxon>
        <taxon>Actinomycetota</taxon>
        <taxon>Actinomycetes</taxon>
        <taxon>Kitasatosporales</taxon>
        <taxon>Streptomycetaceae</taxon>
        <taxon>Yinghuangia</taxon>
    </lineage>
</organism>
<evidence type="ECO:0000256" key="14">
    <source>
        <dbReference type="ARBA" id="ARBA00022989"/>
    </source>
</evidence>
<evidence type="ECO:0000256" key="7">
    <source>
        <dbReference type="ARBA" id="ARBA00022475"/>
    </source>
</evidence>
<accession>A0AA41Q592</accession>
<dbReference type="InterPro" id="IPR045187">
    <property type="entry name" value="CcO_II"/>
</dbReference>
<keyword evidence="15" id="KW-0186">Copper</keyword>
<feature type="transmembrane region" description="Helical" evidence="22">
    <location>
        <begin position="62"/>
        <end position="86"/>
    </location>
</feature>
<comment type="cofactor">
    <cofactor evidence="2">
        <name>heme</name>
        <dbReference type="ChEBI" id="CHEBI:30413"/>
    </cofactor>
</comment>
<evidence type="ECO:0000256" key="4">
    <source>
        <dbReference type="ARBA" id="ARBA00007866"/>
    </source>
</evidence>
<gene>
    <name evidence="24" type="primary">coxB</name>
    <name evidence="24" type="ORF">LZ495_28905</name>
</gene>
<dbReference type="PROSITE" id="PS50857">
    <property type="entry name" value="COX2_CUA"/>
    <property type="match status" value="1"/>
</dbReference>
<comment type="cofactor">
    <cofactor evidence="1">
        <name>Cu cation</name>
        <dbReference type="ChEBI" id="CHEBI:23378"/>
    </cofactor>
</comment>